<feature type="transmembrane region" description="Helical" evidence="2">
    <location>
        <begin position="58"/>
        <end position="82"/>
    </location>
</feature>
<dbReference type="RefSeq" id="WP_107532529.1">
    <property type="nucleotide sequence ID" value="NZ_PZEV01000031.1"/>
</dbReference>
<evidence type="ECO:0000313" key="4">
    <source>
        <dbReference type="EMBL" id="PTI50349.1"/>
    </source>
</evidence>
<comment type="caution">
    <text evidence="4">The sequence shown here is derived from an EMBL/GenBank/DDBJ whole genome shotgun (WGS) entry which is preliminary data.</text>
</comment>
<evidence type="ECO:0000313" key="5">
    <source>
        <dbReference type="Proteomes" id="UP000240717"/>
    </source>
</evidence>
<evidence type="ECO:0000256" key="1">
    <source>
        <dbReference type="SAM" id="MobiDB-lite"/>
    </source>
</evidence>
<keyword evidence="2" id="KW-0472">Membrane</keyword>
<feature type="transmembrane region" description="Helical" evidence="2">
    <location>
        <begin position="7"/>
        <end position="31"/>
    </location>
</feature>
<organism evidence="4 5">
    <name type="scientific">Staphylococcus warneri</name>
    <dbReference type="NCBI Taxonomy" id="1292"/>
    <lineage>
        <taxon>Bacteria</taxon>
        <taxon>Bacillati</taxon>
        <taxon>Bacillota</taxon>
        <taxon>Bacilli</taxon>
        <taxon>Bacillales</taxon>
        <taxon>Staphylococcaceae</taxon>
        <taxon>Staphylococcus</taxon>
    </lineage>
</organism>
<keyword evidence="2" id="KW-0812">Transmembrane</keyword>
<evidence type="ECO:0000256" key="2">
    <source>
        <dbReference type="SAM" id="Phobius"/>
    </source>
</evidence>
<name>A0A2T4PYZ8_STAWA</name>
<keyword evidence="2" id="KW-1133">Transmembrane helix</keyword>
<dbReference type="InterPro" id="IPR025273">
    <property type="entry name" value="DUF4064"/>
</dbReference>
<dbReference type="Proteomes" id="UP000240717">
    <property type="component" value="Unassembled WGS sequence"/>
</dbReference>
<evidence type="ECO:0000259" key="3">
    <source>
        <dbReference type="Pfam" id="PF13273"/>
    </source>
</evidence>
<reference evidence="4 5" key="1">
    <citation type="journal article" date="2016" name="Front. Microbiol.">
        <title>Comprehensive Phylogenetic Analysis of Bovine Non-aureus Staphylococci Species Based on Whole-Genome Sequencing.</title>
        <authorList>
            <person name="Naushad S."/>
            <person name="Barkema H.W."/>
            <person name="Luby C."/>
            <person name="Condas L.A."/>
            <person name="Nobrega D.B."/>
            <person name="Carson D.A."/>
            <person name="De Buck J."/>
        </authorList>
    </citation>
    <scope>NUCLEOTIDE SEQUENCE [LARGE SCALE GENOMIC DNA]</scope>
    <source>
        <strain evidence="4 5">SNUC 2993</strain>
    </source>
</reference>
<proteinExistence type="predicted"/>
<sequence>MKRKTELILAWIANGLSSLYLLFVIIGYFAIKSGSGASQNKEMVNQMMGGNQEMSMEMLTASIALSMGVLAFSTILGIVGALTVKGRHKLGASLLIAAAVVGIMATNIIAMILWFIAGIMLLTKSNQQRPKTDHAVNNHQEDISKKDEWDPEKELKEHQQKDKPYTY</sequence>
<dbReference type="STRING" id="1194526.A284_08310"/>
<protein>
    <recommendedName>
        <fullName evidence="3">DUF4064 domain-containing protein</fullName>
    </recommendedName>
</protein>
<dbReference type="AlphaFoldDB" id="A0A2T4PYZ8"/>
<gene>
    <name evidence="4" type="ORF">BU085_09070</name>
</gene>
<feature type="domain" description="DUF4064" evidence="3">
    <location>
        <begin position="2"/>
        <end position="104"/>
    </location>
</feature>
<dbReference type="Pfam" id="PF13273">
    <property type="entry name" value="DUF4064"/>
    <property type="match status" value="1"/>
</dbReference>
<accession>A0A2T4PYZ8</accession>
<feature type="transmembrane region" description="Helical" evidence="2">
    <location>
        <begin position="94"/>
        <end position="122"/>
    </location>
</feature>
<dbReference type="EMBL" id="PZEV01000031">
    <property type="protein sequence ID" value="PTI50349.1"/>
    <property type="molecule type" value="Genomic_DNA"/>
</dbReference>
<feature type="region of interest" description="Disordered" evidence="1">
    <location>
        <begin position="131"/>
        <end position="167"/>
    </location>
</feature>